<proteinExistence type="predicted"/>
<gene>
    <name evidence="1" type="ORF">BT96DRAFT_362618</name>
</gene>
<dbReference type="EMBL" id="ML769674">
    <property type="protein sequence ID" value="KAE9389988.1"/>
    <property type="molecule type" value="Genomic_DNA"/>
</dbReference>
<dbReference type="Proteomes" id="UP000799118">
    <property type="component" value="Unassembled WGS sequence"/>
</dbReference>
<keyword evidence="2" id="KW-1185">Reference proteome</keyword>
<accession>A0A6A4GW31</accession>
<organism evidence="1 2">
    <name type="scientific">Gymnopus androsaceus JB14</name>
    <dbReference type="NCBI Taxonomy" id="1447944"/>
    <lineage>
        <taxon>Eukaryota</taxon>
        <taxon>Fungi</taxon>
        <taxon>Dikarya</taxon>
        <taxon>Basidiomycota</taxon>
        <taxon>Agaricomycotina</taxon>
        <taxon>Agaricomycetes</taxon>
        <taxon>Agaricomycetidae</taxon>
        <taxon>Agaricales</taxon>
        <taxon>Marasmiineae</taxon>
        <taxon>Omphalotaceae</taxon>
        <taxon>Gymnopus</taxon>
    </lineage>
</organism>
<evidence type="ECO:0000313" key="1">
    <source>
        <dbReference type="EMBL" id="KAE9389988.1"/>
    </source>
</evidence>
<sequence length="155" mass="17376">MGSGAGALYLGKNGLIFDSSCIMSFYPPGRYYSPRACSRPLATHHHAIYTPSVASSGACTAVADPTSTTHTCPGQSLLLRLPFGHLLLLLLPFGRIQHLLHQRNFQFKCIMSTHLRWFLQLAYTPAMTYTPIDDSHRPQPSRFRHPMPMQYICRA</sequence>
<evidence type="ECO:0000313" key="2">
    <source>
        <dbReference type="Proteomes" id="UP000799118"/>
    </source>
</evidence>
<dbReference type="AlphaFoldDB" id="A0A6A4GW31"/>
<protein>
    <submittedName>
        <fullName evidence="1">Uncharacterized protein</fullName>
    </submittedName>
</protein>
<name>A0A6A4GW31_9AGAR</name>
<reference evidence="1" key="1">
    <citation type="journal article" date="2019" name="Environ. Microbiol.">
        <title>Fungal ecological strategies reflected in gene transcription - a case study of two litter decomposers.</title>
        <authorList>
            <person name="Barbi F."/>
            <person name="Kohler A."/>
            <person name="Barry K."/>
            <person name="Baskaran P."/>
            <person name="Daum C."/>
            <person name="Fauchery L."/>
            <person name="Ihrmark K."/>
            <person name="Kuo A."/>
            <person name="LaButti K."/>
            <person name="Lipzen A."/>
            <person name="Morin E."/>
            <person name="Grigoriev I.V."/>
            <person name="Henrissat B."/>
            <person name="Lindahl B."/>
            <person name="Martin F."/>
        </authorList>
    </citation>
    <scope>NUCLEOTIDE SEQUENCE</scope>
    <source>
        <strain evidence="1">JB14</strain>
    </source>
</reference>